<protein>
    <submittedName>
        <fullName evidence="4">Tc5 transposase</fullName>
    </submittedName>
</protein>
<keyword evidence="5" id="KW-1185">Reference proteome</keyword>
<dbReference type="SMART" id="SM00674">
    <property type="entry name" value="CENPB"/>
    <property type="match status" value="1"/>
</dbReference>
<dbReference type="InterPro" id="IPR009057">
    <property type="entry name" value="Homeodomain-like_sf"/>
</dbReference>
<comment type="subcellular location">
    <subcellularLocation>
        <location evidence="1">Nucleus</location>
    </subcellularLocation>
</comment>
<dbReference type="Proteomes" id="UP000053660">
    <property type="component" value="Unassembled WGS sequence"/>
</dbReference>
<dbReference type="PROSITE" id="PS51253">
    <property type="entry name" value="HTH_CENPB"/>
    <property type="match status" value="1"/>
</dbReference>
<evidence type="ECO:0000256" key="2">
    <source>
        <dbReference type="ARBA" id="ARBA00023125"/>
    </source>
</evidence>
<dbReference type="InterPro" id="IPR006600">
    <property type="entry name" value="HTH_CenpB_DNA-bd_dom"/>
</dbReference>
<name>A0A0B1S5C7_OESDE</name>
<dbReference type="Pfam" id="PF03221">
    <property type="entry name" value="HTH_Tnp_Tc5"/>
    <property type="match status" value="1"/>
</dbReference>
<dbReference type="SUPFAM" id="SSF46689">
    <property type="entry name" value="Homeodomain-like"/>
    <property type="match status" value="1"/>
</dbReference>
<feature type="non-terminal residue" evidence="4">
    <location>
        <position position="332"/>
    </location>
</feature>
<dbReference type="OrthoDB" id="5876883at2759"/>
<dbReference type="AlphaFoldDB" id="A0A0B1S5C7"/>
<dbReference type="GO" id="GO:0005634">
    <property type="term" value="C:nucleus"/>
    <property type="evidence" value="ECO:0007669"/>
    <property type="project" value="UniProtKB-SubCell"/>
</dbReference>
<evidence type="ECO:0000313" key="4">
    <source>
        <dbReference type="EMBL" id="KHJ78677.1"/>
    </source>
</evidence>
<feature type="domain" description="HTH CENPB-type" evidence="3">
    <location>
        <begin position="90"/>
        <end position="163"/>
    </location>
</feature>
<reference evidence="4 5" key="1">
    <citation type="submission" date="2014-03" db="EMBL/GenBank/DDBJ databases">
        <title>Draft genome of the hookworm Oesophagostomum dentatum.</title>
        <authorList>
            <person name="Mitreva M."/>
        </authorList>
    </citation>
    <scope>NUCLEOTIDE SEQUENCE [LARGE SCALE GENOMIC DNA]</scope>
    <source>
        <strain evidence="4 5">OD-Hann</strain>
    </source>
</reference>
<gene>
    <name evidence="4" type="ORF">OESDEN_21700</name>
</gene>
<evidence type="ECO:0000256" key="1">
    <source>
        <dbReference type="ARBA" id="ARBA00004123"/>
    </source>
</evidence>
<evidence type="ECO:0000313" key="5">
    <source>
        <dbReference type="Proteomes" id="UP000053660"/>
    </source>
</evidence>
<accession>A0A0B1S5C7</accession>
<proteinExistence type="predicted"/>
<dbReference type="EMBL" id="KN609537">
    <property type="protein sequence ID" value="KHJ78677.1"/>
    <property type="molecule type" value="Genomic_DNA"/>
</dbReference>
<keyword evidence="2" id="KW-0238">DNA-binding</keyword>
<sequence length="332" mass="37605">MSCNPRVVIHLLALECGAPLDVEPSREEKKLATRMVSLLKAFESHQLEEVEEQEMFEVDERDVDEDWNPEDEMANEEDQQHSEGGVMVPEEKRSMRQRLEEVAKDLEQKVLEKINMGVPIHDRDLKQMALSINRLSQDPVTNFVASHGWLNRFKRHIGLVSRRVTRFAQKKTFADQRKIDEAANKFVTEIKQEMSNVALNCFVNIDQSAINKETAVPRSLSFRGEKATVRVVQSSSATTHSFTIMPLLFASGKVGQTLFVQLQEPSGHLPQRGVFRTNNLHVVAGSSHIMTTATMVNFFENVFLPQMPDHCILLLDSWGGFSNHGSIQALIP</sequence>
<dbReference type="GO" id="GO:0003677">
    <property type="term" value="F:DNA binding"/>
    <property type="evidence" value="ECO:0007669"/>
    <property type="project" value="UniProtKB-KW"/>
</dbReference>
<evidence type="ECO:0000259" key="3">
    <source>
        <dbReference type="PROSITE" id="PS51253"/>
    </source>
</evidence>
<dbReference type="Gene3D" id="1.10.10.60">
    <property type="entry name" value="Homeodomain-like"/>
    <property type="match status" value="1"/>
</dbReference>
<organism evidence="4 5">
    <name type="scientific">Oesophagostomum dentatum</name>
    <name type="common">Nodular worm</name>
    <dbReference type="NCBI Taxonomy" id="61180"/>
    <lineage>
        <taxon>Eukaryota</taxon>
        <taxon>Metazoa</taxon>
        <taxon>Ecdysozoa</taxon>
        <taxon>Nematoda</taxon>
        <taxon>Chromadorea</taxon>
        <taxon>Rhabditida</taxon>
        <taxon>Rhabditina</taxon>
        <taxon>Rhabditomorpha</taxon>
        <taxon>Strongyloidea</taxon>
        <taxon>Strongylidae</taxon>
        <taxon>Oesophagostomum</taxon>
    </lineage>
</organism>